<sequence length="117" mass="13446">MTLPTWLRLPWLFNRRVGAALLWICLVVGAAVAVNIAGIHVVGDIHGWEHWLQAHASYFFFWRVCLYAVTAVGWWWMRGRLRLREPAAETQQRLLRTEIAAVIAIVLLEGSAWLRQG</sequence>
<gene>
    <name evidence="2" type="ORF">HK44_008845</name>
</gene>
<accession>A0A010RMG5</accession>
<keyword evidence="1" id="KW-0472">Membrane</keyword>
<dbReference type="RefSeq" id="WP_019689115.1">
    <property type="nucleotide sequence ID" value="NZ_AFOY02000015.1"/>
</dbReference>
<feature type="transmembrane region" description="Helical" evidence="1">
    <location>
        <begin position="57"/>
        <end position="76"/>
    </location>
</feature>
<dbReference type="HOGENOM" id="CLU_163355_0_0_6"/>
<dbReference type="EMBL" id="AFOY02000015">
    <property type="protein sequence ID" value="EXF93741.1"/>
    <property type="molecule type" value="Genomic_DNA"/>
</dbReference>
<organism evidence="2 3">
    <name type="scientific">Pseudomonas fluorescens HK44</name>
    <dbReference type="NCBI Taxonomy" id="1042209"/>
    <lineage>
        <taxon>Bacteria</taxon>
        <taxon>Pseudomonadati</taxon>
        <taxon>Pseudomonadota</taxon>
        <taxon>Gammaproteobacteria</taxon>
        <taxon>Pseudomonadales</taxon>
        <taxon>Pseudomonadaceae</taxon>
        <taxon>Pseudomonas</taxon>
    </lineage>
</organism>
<dbReference type="Proteomes" id="UP000022611">
    <property type="component" value="Unassembled WGS sequence"/>
</dbReference>
<dbReference type="eggNOG" id="ENOG502ZVEC">
    <property type="taxonomic scope" value="Bacteria"/>
</dbReference>
<dbReference type="AlphaFoldDB" id="A0A010RMG5"/>
<dbReference type="PATRIC" id="fig|1042209.11.peg.4158"/>
<name>A0A010RMG5_PSEFL</name>
<comment type="caution">
    <text evidence="2">The sequence shown here is derived from an EMBL/GenBank/DDBJ whole genome shotgun (WGS) entry which is preliminary data.</text>
</comment>
<evidence type="ECO:0000313" key="3">
    <source>
        <dbReference type="Proteomes" id="UP000022611"/>
    </source>
</evidence>
<keyword evidence="1" id="KW-0812">Transmembrane</keyword>
<protein>
    <submittedName>
        <fullName evidence="2">Uncharacterized protein</fullName>
    </submittedName>
</protein>
<reference evidence="2 3" key="1">
    <citation type="journal article" date="2011" name="J. Bacteriol.">
        <title>Draft genome sequence of the polycyclic aromatic hydrocarbon-degrading, genetically engineered bioluminescent bioreporter Pseudomonas fluorescens HK44.</title>
        <authorList>
            <person name="Chauhan A."/>
            <person name="Layton A.C."/>
            <person name="Williams D.E."/>
            <person name="Smartt A.E."/>
            <person name="Ripp S."/>
            <person name="Karpinets T.V."/>
            <person name="Brown S.D."/>
            <person name="Sayler G.S."/>
        </authorList>
    </citation>
    <scope>NUCLEOTIDE SEQUENCE [LARGE SCALE GENOMIC DNA]</scope>
    <source>
        <strain evidence="2 3">HK44</strain>
    </source>
</reference>
<dbReference type="OrthoDB" id="8970903at2"/>
<keyword evidence="1" id="KW-1133">Transmembrane helix</keyword>
<evidence type="ECO:0000313" key="2">
    <source>
        <dbReference type="EMBL" id="EXF93741.1"/>
    </source>
</evidence>
<evidence type="ECO:0000256" key="1">
    <source>
        <dbReference type="SAM" id="Phobius"/>
    </source>
</evidence>
<proteinExistence type="predicted"/>